<keyword evidence="5 12" id="KW-0808">Transferase</keyword>
<keyword evidence="7 12" id="KW-0256">Endoplasmic reticulum</keyword>
<dbReference type="GO" id="GO:0005789">
    <property type="term" value="C:endoplasmic reticulum membrane"/>
    <property type="evidence" value="ECO:0007669"/>
    <property type="project" value="UniProtKB-SubCell"/>
</dbReference>
<sequence>MDGRRNDLAEEMEHFRSINEKSVDDVSLAFFYKPHTLTLLSVCVLGLLYSAFTRNDDDKDNNLWIGLCWIIFFFLVVSVLAFPNGPFTRPHPGIWRIVFGLSVLYFMVLVFLLFQNRKDVRLMIEWIFPDLKGVSPEDKEYAVNCSTMDWARFYSLFDCFAAAHLLGWFFKALLIRHHGILWTISITWEITEMAFSHLLPNFAECWWDAWVLDVLICNGLGIWLGMYVCRKLEMRNYHWESIKDIHSTTGKIRRAVLQFTPVSWYNVRWLDPHSSTMRVVAVSLLIIVWQLSELNTFFLKQIFEVPPSHQINVWRLVLISLISAPSIRQFYVYVTDTQCRRVGTQCWIFIIVTFTEAIICVKFGLELFKKTEVSYIVMWLSIQFVGSILCVYLCAVYARNWKWTILPCRFFDSRQSKTLEDGFFMTEAEKEEERLANKMADHIDNGTVPVLQNGTHTTAKVNGFSQSEMPYNLRNRNQKVVRNGHVH</sequence>
<protein>
    <recommendedName>
        <fullName evidence="12">Phosphatidylserine synthase</fullName>
        <ecNumber evidence="12">2.7.8.29</ecNumber>
    </recommendedName>
    <alternativeName>
        <fullName evidence="12">Serine-exchange enzyme</fullName>
    </alternativeName>
</protein>
<dbReference type="Pfam" id="PF03034">
    <property type="entry name" value="PSS"/>
    <property type="match status" value="1"/>
</dbReference>
<comment type="subcellular location">
    <subcellularLocation>
        <location evidence="1 12">Endoplasmic reticulum membrane</location>
        <topology evidence="1 12">Multi-pass membrane protein</topology>
    </subcellularLocation>
</comment>
<comment type="pathway">
    <text evidence="2 12">Phospholipid metabolism; phosphatidylserine biosynthesis.</text>
</comment>
<dbReference type="GO" id="GO:0106245">
    <property type="term" value="F:L-serine-phosphatidylethanolamine phosphatidyltransferase activity"/>
    <property type="evidence" value="ECO:0007669"/>
    <property type="project" value="UniProtKB-UniRule"/>
</dbReference>
<feature type="transmembrane region" description="Helical" evidence="12">
    <location>
        <begin position="275"/>
        <end position="292"/>
    </location>
</feature>
<evidence type="ECO:0000256" key="1">
    <source>
        <dbReference type="ARBA" id="ARBA00004477"/>
    </source>
</evidence>
<evidence type="ECO:0000256" key="4">
    <source>
        <dbReference type="ARBA" id="ARBA00008671"/>
    </source>
</evidence>
<comment type="function">
    <text evidence="12">Catalyzes a base-exchange reaction in which the polar head group of phosphatidylethanolamine (PE) is replaced by L-serine.</text>
</comment>
<keyword evidence="9 12" id="KW-0443">Lipid metabolism</keyword>
<dbReference type="AlphaFoldDB" id="A0A8W8NLJ4"/>
<dbReference type="PANTHER" id="PTHR15362:SF15">
    <property type="entry name" value="PHOSPHATIDYLSERINE SYNTHASE 1"/>
    <property type="match status" value="1"/>
</dbReference>
<accession>A0A8W8NLJ4</accession>
<dbReference type="GO" id="GO:0006659">
    <property type="term" value="P:phosphatidylserine biosynthetic process"/>
    <property type="evidence" value="ECO:0007669"/>
    <property type="project" value="UniProtKB-UniRule"/>
</dbReference>
<keyword evidence="14" id="KW-1185">Reference proteome</keyword>
<evidence type="ECO:0000313" key="14">
    <source>
        <dbReference type="Proteomes" id="UP000005408"/>
    </source>
</evidence>
<evidence type="ECO:0000313" key="13">
    <source>
        <dbReference type="EnsemblMetazoa" id="G6292.1:cds"/>
    </source>
</evidence>
<dbReference type="EnsemblMetazoa" id="G6292.1">
    <property type="protein sequence ID" value="G6292.1:cds"/>
    <property type="gene ID" value="G6292"/>
</dbReference>
<feature type="transmembrane region" description="Helical" evidence="12">
    <location>
        <begin position="377"/>
        <end position="398"/>
    </location>
</feature>
<reference evidence="13" key="1">
    <citation type="submission" date="2022-08" db="UniProtKB">
        <authorList>
            <consortium name="EnsemblMetazoa"/>
        </authorList>
    </citation>
    <scope>IDENTIFICATION</scope>
    <source>
        <strain evidence="13">05x7-T-G4-1.051#20</strain>
    </source>
</reference>
<proteinExistence type="inferred from homology"/>
<feature type="transmembrane region" description="Helical" evidence="12">
    <location>
        <begin position="312"/>
        <end position="334"/>
    </location>
</feature>
<feature type="transmembrane region" description="Helical" evidence="12">
    <location>
        <begin position="63"/>
        <end position="82"/>
    </location>
</feature>
<evidence type="ECO:0000256" key="11">
    <source>
        <dbReference type="ARBA" id="ARBA00023264"/>
    </source>
</evidence>
<comment type="similarity">
    <text evidence="4 12">Belongs to the phosphatidyl serine synthase family.</text>
</comment>
<evidence type="ECO:0000256" key="9">
    <source>
        <dbReference type="ARBA" id="ARBA00023098"/>
    </source>
</evidence>
<evidence type="ECO:0000256" key="12">
    <source>
        <dbReference type="RuleBase" id="RU368094"/>
    </source>
</evidence>
<evidence type="ECO:0000256" key="3">
    <source>
        <dbReference type="ARBA" id="ARBA00005189"/>
    </source>
</evidence>
<dbReference type="InterPro" id="IPR004277">
    <property type="entry name" value="PSS"/>
</dbReference>
<comment type="pathway">
    <text evidence="3">Lipid metabolism.</text>
</comment>
<evidence type="ECO:0000256" key="6">
    <source>
        <dbReference type="ARBA" id="ARBA00022692"/>
    </source>
</evidence>
<feature type="transmembrane region" description="Helical" evidence="12">
    <location>
        <begin position="346"/>
        <end position="365"/>
    </location>
</feature>
<evidence type="ECO:0000256" key="2">
    <source>
        <dbReference type="ARBA" id="ARBA00004916"/>
    </source>
</evidence>
<organism evidence="13 14">
    <name type="scientific">Magallana gigas</name>
    <name type="common">Pacific oyster</name>
    <name type="synonym">Crassostrea gigas</name>
    <dbReference type="NCBI Taxonomy" id="29159"/>
    <lineage>
        <taxon>Eukaryota</taxon>
        <taxon>Metazoa</taxon>
        <taxon>Spiralia</taxon>
        <taxon>Lophotrochozoa</taxon>
        <taxon>Mollusca</taxon>
        <taxon>Bivalvia</taxon>
        <taxon>Autobranchia</taxon>
        <taxon>Pteriomorphia</taxon>
        <taxon>Ostreida</taxon>
        <taxon>Ostreoidea</taxon>
        <taxon>Ostreidae</taxon>
        <taxon>Magallana</taxon>
    </lineage>
</organism>
<evidence type="ECO:0000256" key="5">
    <source>
        <dbReference type="ARBA" id="ARBA00022679"/>
    </source>
</evidence>
<feature type="transmembrane region" description="Helical" evidence="12">
    <location>
        <begin position="94"/>
        <end position="114"/>
    </location>
</feature>
<keyword evidence="10 12" id="KW-0472">Membrane</keyword>
<feature type="transmembrane region" description="Helical" evidence="12">
    <location>
        <begin position="210"/>
        <end position="229"/>
    </location>
</feature>
<keyword evidence="12" id="KW-0444">Lipid biosynthesis</keyword>
<comment type="catalytic activity">
    <reaction evidence="12">
        <text>a 1,2-diacyl-sn-glycero-3-phosphoethanolamine + L-serine = a 1,2-diacyl-sn-glycero-3-phospho-L-serine + ethanolamine</text>
        <dbReference type="Rhea" id="RHEA:27606"/>
        <dbReference type="ChEBI" id="CHEBI:33384"/>
        <dbReference type="ChEBI" id="CHEBI:57262"/>
        <dbReference type="ChEBI" id="CHEBI:57603"/>
        <dbReference type="ChEBI" id="CHEBI:64612"/>
        <dbReference type="EC" id="2.7.8.29"/>
    </reaction>
</comment>
<feature type="transmembrane region" description="Helical" evidence="12">
    <location>
        <begin position="30"/>
        <end position="51"/>
    </location>
</feature>
<keyword evidence="12" id="KW-0594">Phospholipid biosynthesis</keyword>
<dbReference type="Proteomes" id="UP000005408">
    <property type="component" value="Unassembled WGS sequence"/>
</dbReference>
<name>A0A8W8NLJ4_MAGGI</name>
<evidence type="ECO:0000256" key="7">
    <source>
        <dbReference type="ARBA" id="ARBA00022824"/>
    </source>
</evidence>
<dbReference type="PANTHER" id="PTHR15362">
    <property type="entry name" value="PHOSPHATIDYLINOSITOL SYNTHASE"/>
    <property type="match status" value="1"/>
</dbReference>
<evidence type="ECO:0000256" key="10">
    <source>
        <dbReference type="ARBA" id="ARBA00023136"/>
    </source>
</evidence>
<evidence type="ECO:0000256" key="8">
    <source>
        <dbReference type="ARBA" id="ARBA00022989"/>
    </source>
</evidence>
<dbReference type="EC" id="2.7.8.29" evidence="12"/>
<keyword evidence="8 12" id="KW-1133">Transmembrane helix</keyword>
<keyword evidence="11 12" id="KW-1208">Phospholipid metabolism</keyword>
<keyword evidence="6 12" id="KW-0812">Transmembrane</keyword>